<reference evidence="6" key="1">
    <citation type="journal article" date="2023" name="Mol. Phylogenet. Evol.">
        <title>Genome-scale phylogeny and comparative genomics of the fungal order Sordariales.</title>
        <authorList>
            <person name="Hensen N."/>
            <person name="Bonometti L."/>
            <person name="Westerberg I."/>
            <person name="Brannstrom I.O."/>
            <person name="Guillou S."/>
            <person name="Cros-Aarteil S."/>
            <person name="Calhoun S."/>
            <person name="Haridas S."/>
            <person name="Kuo A."/>
            <person name="Mondo S."/>
            <person name="Pangilinan J."/>
            <person name="Riley R."/>
            <person name="LaButti K."/>
            <person name="Andreopoulos B."/>
            <person name="Lipzen A."/>
            <person name="Chen C."/>
            <person name="Yan M."/>
            <person name="Daum C."/>
            <person name="Ng V."/>
            <person name="Clum A."/>
            <person name="Steindorff A."/>
            <person name="Ohm R.A."/>
            <person name="Martin F."/>
            <person name="Silar P."/>
            <person name="Natvig D.O."/>
            <person name="Lalanne C."/>
            <person name="Gautier V."/>
            <person name="Ament-Velasquez S.L."/>
            <person name="Kruys A."/>
            <person name="Hutchinson M.I."/>
            <person name="Powell A.J."/>
            <person name="Barry K."/>
            <person name="Miller A.N."/>
            <person name="Grigoriev I.V."/>
            <person name="Debuchy R."/>
            <person name="Gladieux P."/>
            <person name="Hiltunen Thoren M."/>
            <person name="Johannesson H."/>
        </authorList>
    </citation>
    <scope>NUCLEOTIDE SEQUENCE</scope>
    <source>
        <strain evidence="6">PSN324</strain>
    </source>
</reference>
<evidence type="ECO:0000256" key="5">
    <source>
        <dbReference type="SAM" id="Phobius"/>
    </source>
</evidence>
<feature type="transmembrane region" description="Helical" evidence="5">
    <location>
        <begin position="72"/>
        <end position="93"/>
    </location>
</feature>
<reference evidence="6" key="2">
    <citation type="submission" date="2023-06" db="EMBL/GenBank/DDBJ databases">
        <authorList>
            <consortium name="Lawrence Berkeley National Laboratory"/>
            <person name="Mondo S.J."/>
            <person name="Hensen N."/>
            <person name="Bonometti L."/>
            <person name="Westerberg I."/>
            <person name="Brannstrom I.O."/>
            <person name="Guillou S."/>
            <person name="Cros-Aarteil S."/>
            <person name="Calhoun S."/>
            <person name="Haridas S."/>
            <person name="Kuo A."/>
            <person name="Pangilinan J."/>
            <person name="Riley R."/>
            <person name="Labutti K."/>
            <person name="Andreopoulos B."/>
            <person name="Lipzen A."/>
            <person name="Chen C."/>
            <person name="Yanf M."/>
            <person name="Daum C."/>
            <person name="Ng V."/>
            <person name="Clum A."/>
            <person name="Steindorff A."/>
            <person name="Ohm R."/>
            <person name="Martin F."/>
            <person name="Silar P."/>
            <person name="Natvig D."/>
            <person name="Lalanne C."/>
            <person name="Gautier V."/>
            <person name="Ament-Velasquez S.L."/>
            <person name="Kruys A."/>
            <person name="Hutchinson M.I."/>
            <person name="Powell A.J."/>
            <person name="Barry K."/>
            <person name="Miller A.N."/>
            <person name="Grigoriev I.V."/>
            <person name="Debuchy R."/>
            <person name="Gladieux P."/>
            <person name="Thoren M.H."/>
            <person name="Johannesson H."/>
        </authorList>
    </citation>
    <scope>NUCLEOTIDE SEQUENCE</scope>
    <source>
        <strain evidence="6">PSN324</strain>
    </source>
</reference>
<evidence type="ECO:0000256" key="2">
    <source>
        <dbReference type="ARBA" id="ARBA00022692"/>
    </source>
</evidence>
<dbReference type="Proteomes" id="UP001321749">
    <property type="component" value="Unassembled WGS sequence"/>
</dbReference>
<accession>A0AAV9I5U1</accession>
<evidence type="ECO:0000256" key="4">
    <source>
        <dbReference type="ARBA" id="ARBA00023136"/>
    </source>
</evidence>
<name>A0AAV9I5U1_9PEZI</name>
<feature type="transmembrane region" description="Helical" evidence="5">
    <location>
        <begin position="12"/>
        <end position="31"/>
    </location>
</feature>
<feature type="transmembrane region" description="Helical" evidence="5">
    <location>
        <begin position="194"/>
        <end position="211"/>
    </location>
</feature>
<keyword evidence="7" id="KW-1185">Reference proteome</keyword>
<dbReference type="AlphaFoldDB" id="A0AAV9I5U1"/>
<protein>
    <submittedName>
        <fullName evidence="6">RTA-like protein</fullName>
    </submittedName>
</protein>
<dbReference type="PANTHER" id="PTHR31465:SF35">
    <property type="entry name" value="RTA1 DOMAIN PROTEIN-RELATED"/>
    <property type="match status" value="1"/>
</dbReference>
<sequence>KFYDYEPNRPANIIFAVLFAAVTLAHTFSMFRMRTWYFIPFVVGILFETVGYGFRVVSAFETYPKYSFTPYLLQTLLILLGPSLMAASVYMVLGRLIRLLDADRYALIPTNWTTKVFVLGDVLSFLTQGAGGGMLANTDSKKSQDLGRNIVLAGLGIQVIFFGLFIVTTIVFHVRINKNPTPRSLSVTGPWRQLLVALYLVSVLIMVRSVFRMIEFGAGRDSVLMTTEVYLLVLDAALMVLVAGVFLWKFPGTVLVGYKEL</sequence>
<gene>
    <name evidence="6" type="ORF">QBC42DRAFT_149659</name>
</gene>
<keyword evidence="2 5" id="KW-0812">Transmembrane</keyword>
<dbReference type="InterPro" id="IPR007568">
    <property type="entry name" value="RTA1"/>
</dbReference>
<keyword evidence="3 5" id="KW-1133">Transmembrane helix</keyword>
<comment type="caution">
    <text evidence="6">The sequence shown here is derived from an EMBL/GenBank/DDBJ whole genome shotgun (WGS) entry which is preliminary data.</text>
</comment>
<feature type="transmembrane region" description="Helical" evidence="5">
    <location>
        <begin position="223"/>
        <end position="248"/>
    </location>
</feature>
<evidence type="ECO:0000313" key="7">
    <source>
        <dbReference type="Proteomes" id="UP001321749"/>
    </source>
</evidence>
<feature type="non-terminal residue" evidence="6">
    <location>
        <position position="261"/>
    </location>
</feature>
<keyword evidence="4 5" id="KW-0472">Membrane</keyword>
<proteinExistence type="predicted"/>
<evidence type="ECO:0000256" key="1">
    <source>
        <dbReference type="ARBA" id="ARBA00004141"/>
    </source>
</evidence>
<dbReference type="GO" id="GO:0016020">
    <property type="term" value="C:membrane"/>
    <property type="evidence" value="ECO:0007669"/>
    <property type="project" value="UniProtKB-SubCell"/>
</dbReference>
<feature type="transmembrane region" description="Helical" evidence="5">
    <location>
        <begin position="150"/>
        <end position="174"/>
    </location>
</feature>
<comment type="subcellular location">
    <subcellularLocation>
        <location evidence="1">Membrane</location>
        <topology evidence="1">Multi-pass membrane protein</topology>
    </subcellularLocation>
</comment>
<dbReference type="Pfam" id="PF04479">
    <property type="entry name" value="RTA1"/>
    <property type="match status" value="1"/>
</dbReference>
<evidence type="ECO:0000256" key="3">
    <source>
        <dbReference type="ARBA" id="ARBA00022989"/>
    </source>
</evidence>
<organism evidence="6 7">
    <name type="scientific">Cladorrhinum samala</name>
    <dbReference type="NCBI Taxonomy" id="585594"/>
    <lineage>
        <taxon>Eukaryota</taxon>
        <taxon>Fungi</taxon>
        <taxon>Dikarya</taxon>
        <taxon>Ascomycota</taxon>
        <taxon>Pezizomycotina</taxon>
        <taxon>Sordariomycetes</taxon>
        <taxon>Sordariomycetidae</taxon>
        <taxon>Sordariales</taxon>
        <taxon>Podosporaceae</taxon>
        <taxon>Cladorrhinum</taxon>
    </lineage>
</organism>
<dbReference type="EMBL" id="MU864929">
    <property type="protein sequence ID" value="KAK4466843.1"/>
    <property type="molecule type" value="Genomic_DNA"/>
</dbReference>
<feature type="non-terminal residue" evidence="6">
    <location>
        <position position="1"/>
    </location>
</feature>
<feature type="transmembrane region" description="Helical" evidence="5">
    <location>
        <begin position="38"/>
        <end position="60"/>
    </location>
</feature>
<evidence type="ECO:0000313" key="6">
    <source>
        <dbReference type="EMBL" id="KAK4466843.1"/>
    </source>
</evidence>
<dbReference type="PANTHER" id="PTHR31465">
    <property type="entry name" value="PROTEIN RTA1-RELATED"/>
    <property type="match status" value="1"/>
</dbReference>